<sequence>MRCKCGAYVQVWCKETKKKNRNRRTLMEQKTFYLKVELQRVFELTTRSRLTGVTVVLHGIIYVLEDSWHVTYPFCSYRYSSTEVFKGKKWRLVCIPNFSCGPKRRSPCMIDR</sequence>
<keyword evidence="2" id="KW-1185">Reference proteome</keyword>
<organism evidence="1 2">
    <name type="scientific">Trichonephila clavipes</name>
    <name type="common">Golden silk orbweaver</name>
    <name type="synonym">Nephila clavipes</name>
    <dbReference type="NCBI Taxonomy" id="2585209"/>
    <lineage>
        <taxon>Eukaryota</taxon>
        <taxon>Metazoa</taxon>
        <taxon>Ecdysozoa</taxon>
        <taxon>Arthropoda</taxon>
        <taxon>Chelicerata</taxon>
        <taxon>Arachnida</taxon>
        <taxon>Araneae</taxon>
        <taxon>Araneomorphae</taxon>
        <taxon>Entelegynae</taxon>
        <taxon>Araneoidea</taxon>
        <taxon>Nephilidae</taxon>
        <taxon>Trichonephila</taxon>
    </lineage>
</organism>
<proteinExistence type="predicted"/>
<protein>
    <submittedName>
        <fullName evidence="1">Uncharacterized protein</fullName>
    </submittedName>
</protein>
<evidence type="ECO:0000313" key="2">
    <source>
        <dbReference type="Proteomes" id="UP000887159"/>
    </source>
</evidence>
<reference evidence="1" key="1">
    <citation type="submission" date="2020-08" db="EMBL/GenBank/DDBJ databases">
        <title>Multicomponent nature underlies the extraordinary mechanical properties of spider dragline silk.</title>
        <authorList>
            <person name="Kono N."/>
            <person name="Nakamura H."/>
            <person name="Mori M."/>
            <person name="Yoshida Y."/>
            <person name="Ohtoshi R."/>
            <person name="Malay A.D."/>
            <person name="Moran D.A.P."/>
            <person name="Tomita M."/>
            <person name="Numata K."/>
            <person name="Arakawa K."/>
        </authorList>
    </citation>
    <scope>NUCLEOTIDE SEQUENCE</scope>
</reference>
<gene>
    <name evidence="1" type="ORF">TNCV_2396591</name>
</gene>
<evidence type="ECO:0000313" key="1">
    <source>
        <dbReference type="EMBL" id="GFY18431.1"/>
    </source>
</evidence>
<accession>A0A8X6SRY4</accession>
<dbReference type="AlphaFoldDB" id="A0A8X6SRY4"/>
<name>A0A8X6SRY4_TRICX</name>
<dbReference type="EMBL" id="BMAU01021349">
    <property type="protein sequence ID" value="GFY18431.1"/>
    <property type="molecule type" value="Genomic_DNA"/>
</dbReference>
<dbReference type="Proteomes" id="UP000887159">
    <property type="component" value="Unassembled WGS sequence"/>
</dbReference>
<comment type="caution">
    <text evidence="1">The sequence shown here is derived from an EMBL/GenBank/DDBJ whole genome shotgun (WGS) entry which is preliminary data.</text>
</comment>